<evidence type="ECO:0000256" key="2">
    <source>
        <dbReference type="ARBA" id="ARBA00023015"/>
    </source>
</evidence>
<dbReference type="RefSeq" id="XP_039140685.1">
    <property type="nucleotide sequence ID" value="XM_039284751.1"/>
</dbReference>
<feature type="region of interest" description="Disordered" evidence="6">
    <location>
        <begin position="1"/>
        <end position="294"/>
    </location>
</feature>
<feature type="compositionally biased region" description="Basic and acidic residues" evidence="6">
    <location>
        <begin position="147"/>
        <end position="166"/>
    </location>
</feature>
<evidence type="ECO:0000256" key="1">
    <source>
        <dbReference type="ARBA" id="ARBA00004123"/>
    </source>
</evidence>
<gene>
    <name evidence="9" type="primary">LOC120277895</name>
</gene>
<evidence type="ECO:0000313" key="9">
    <source>
        <dbReference type="RefSeq" id="XP_039140685.1"/>
    </source>
</evidence>
<proteinExistence type="predicted"/>
<keyword evidence="8" id="KW-1185">Reference proteome</keyword>
<evidence type="ECO:0000256" key="3">
    <source>
        <dbReference type="ARBA" id="ARBA00023125"/>
    </source>
</evidence>
<dbReference type="InterPro" id="IPR039622">
    <property type="entry name" value="MBD10/11"/>
</dbReference>
<keyword evidence="5" id="KW-0539">Nucleus</keyword>
<keyword evidence="3" id="KW-0238">DNA-binding</keyword>
<evidence type="ECO:0000256" key="5">
    <source>
        <dbReference type="ARBA" id="ARBA00023242"/>
    </source>
</evidence>
<dbReference type="Gene3D" id="3.30.890.10">
    <property type="entry name" value="Methyl-cpg-binding Protein 2, Chain A"/>
    <property type="match status" value="1"/>
</dbReference>
<dbReference type="PANTHER" id="PTHR33729:SF6">
    <property type="entry name" value="METHYL-CPG-BINDING DOMAIN-CONTAINING PROTEIN 11"/>
    <property type="match status" value="1"/>
</dbReference>
<name>A0AB40CKT6_DIOCR</name>
<dbReference type="SUPFAM" id="SSF54171">
    <property type="entry name" value="DNA-binding domain"/>
    <property type="match status" value="1"/>
</dbReference>
<feature type="domain" description="MBD" evidence="7">
    <location>
        <begin position="19"/>
        <end position="89"/>
    </location>
</feature>
<dbReference type="AlphaFoldDB" id="A0AB40CKT6"/>
<comment type="subcellular location">
    <subcellularLocation>
        <location evidence="1">Nucleus</location>
    </subcellularLocation>
</comment>
<sequence>MASAGEVEGRSPAEKGVQDSDVVTVELPAPDGWKKKFTPKKAGGARKPEIVFVAPTGEEIKSKRQLDQYLRSNPGGPPSSEFDWGTGDTPRRSARISEKAKATESPEAERPKKRERKSSSKKGNKEDKDGVDKEDEAATKAPPAQEDGEKVNEAATEEKAAADEAATKAPPAQEDGEKVNEAATEEKAAADDAEAKEDKNPTDSEMKDSEKPVKDDKEETSDIKDNDATGSDPADKTEVNVQDKAAAVEVPQQTTEKEKSEKGIPAAEADAKENKSADQEAKDLPEGGDNKNDQ</sequence>
<dbReference type="GeneID" id="120277895"/>
<organism evidence="8 9">
    <name type="scientific">Dioscorea cayennensis subsp. rotundata</name>
    <name type="common">White Guinea yam</name>
    <name type="synonym">Dioscorea rotundata</name>
    <dbReference type="NCBI Taxonomy" id="55577"/>
    <lineage>
        <taxon>Eukaryota</taxon>
        <taxon>Viridiplantae</taxon>
        <taxon>Streptophyta</taxon>
        <taxon>Embryophyta</taxon>
        <taxon>Tracheophyta</taxon>
        <taxon>Spermatophyta</taxon>
        <taxon>Magnoliopsida</taxon>
        <taxon>Liliopsida</taxon>
        <taxon>Dioscoreales</taxon>
        <taxon>Dioscoreaceae</taxon>
        <taxon>Dioscorea</taxon>
    </lineage>
</organism>
<feature type="compositionally biased region" description="Basic and acidic residues" evidence="6">
    <location>
        <begin position="175"/>
        <end position="190"/>
    </location>
</feature>
<keyword evidence="4" id="KW-0804">Transcription</keyword>
<dbReference type="PANTHER" id="PTHR33729">
    <property type="entry name" value="METHYL-CPG BINDING DOMAIN CONTAINING PROTEIN, EXPRESSED"/>
    <property type="match status" value="1"/>
</dbReference>
<evidence type="ECO:0000313" key="8">
    <source>
        <dbReference type="Proteomes" id="UP001515500"/>
    </source>
</evidence>
<dbReference type="InterPro" id="IPR001739">
    <property type="entry name" value="Methyl_CpG_DNA-bd"/>
</dbReference>
<keyword evidence="2" id="KW-0805">Transcription regulation</keyword>
<dbReference type="Pfam" id="PF01429">
    <property type="entry name" value="MBD"/>
    <property type="match status" value="1"/>
</dbReference>
<protein>
    <submittedName>
        <fullName evidence="9">Methyl-CpG-binding domain-containing protein 11 isoform X1</fullName>
    </submittedName>
</protein>
<dbReference type="InterPro" id="IPR016177">
    <property type="entry name" value="DNA-bd_dom_sf"/>
</dbReference>
<feature type="compositionally biased region" description="Basic and acidic residues" evidence="6">
    <location>
        <begin position="7"/>
        <end position="18"/>
    </location>
</feature>
<evidence type="ECO:0000256" key="4">
    <source>
        <dbReference type="ARBA" id="ARBA00023163"/>
    </source>
</evidence>
<dbReference type="CDD" id="cd00122">
    <property type="entry name" value="MBD"/>
    <property type="match status" value="1"/>
</dbReference>
<accession>A0AB40CKT6</accession>
<dbReference type="GO" id="GO:0005634">
    <property type="term" value="C:nucleus"/>
    <property type="evidence" value="ECO:0007669"/>
    <property type="project" value="UniProtKB-SubCell"/>
</dbReference>
<evidence type="ECO:0000256" key="6">
    <source>
        <dbReference type="SAM" id="MobiDB-lite"/>
    </source>
</evidence>
<feature type="compositionally biased region" description="Basic residues" evidence="6">
    <location>
        <begin position="113"/>
        <end position="122"/>
    </location>
</feature>
<dbReference type="PROSITE" id="PS50982">
    <property type="entry name" value="MBD"/>
    <property type="match status" value="1"/>
</dbReference>
<feature type="compositionally biased region" description="Basic and acidic residues" evidence="6">
    <location>
        <begin position="196"/>
        <end position="238"/>
    </location>
</feature>
<evidence type="ECO:0000259" key="7">
    <source>
        <dbReference type="PROSITE" id="PS50982"/>
    </source>
</evidence>
<reference evidence="9" key="1">
    <citation type="submission" date="2025-08" db="UniProtKB">
        <authorList>
            <consortium name="RefSeq"/>
        </authorList>
    </citation>
    <scope>IDENTIFICATION</scope>
</reference>
<dbReference type="GO" id="GO:0003677">
    <property type="term" value="F:DNA binding"/>
    <property type="evidence" value="ECO:0007669"/>
    <property type="project" value="UniProtKB-KW"/>
</dbReference>
<dbReference type="Proteomes" id="UP001515500">
    <property type="component" value="Chromosome 15"/>
</dbReference>
<feature type="compositionally biased region" description="Basic and acidic residues" evidence="6">
    <location>
        <begin position="89"/>
        <end position="112"/>
    </location>
</feature>
<feature type="compositionally biased region" description="Basic and acidic residues" evidence="6">
    <location>
        <begin position="269"/>
        <end position="294"/>
    </location>
</feature>